<dbReference type="InterPro" id="IPR051491">
    <property type="entry name" value="Recombinase/Transposase-rel"/>
</dbReference>
<name>A0AAP5I408_9CYAN</name>
<evidence type="ECO:0000313" key="4">
    <source>
        <dbReference type="Proteomes" id="UP000667802"/>
    </source>
</evidence>
<dbReference type="AlphaFoldDB" id="A0AAP5I408"/>
<dbReference type="SUPFAM" id="SSF53041">
    <property type="entry name" value="Resolvase-like"/>
    <property type="match status" value="1"/>
</dbReference>
<dbReference type="InterPro" id="IPR006119">
    <property type="entry name" value="Resolv_N"/>
</dbReference>
<dbReference type="CDD" id="cd04762">
    <property type="entry name" value="HTH_MerR-trunc"/>
    <property type="match status" value="1"/>
</dbReference>
<dbReference type="InterPro" id="IPR048046">
    <property type="entry name" value="Transpos_IS607"/>
</dbReference>
<dbReference type="SMART" id="SM00422">
    <property type="entry name" value="HTH_MERR"/>
    <property type="match status" value="1"/>
</dbReference>
<evidence type="ECO:0000313" key="3">
    <source>
        <dbReference type="EMBL" id="MDR9894344.1"/>
    </source>
</evidence>
<dbReference type="PANTHER" id="PTHR36172">
    <property type="match status" value="1"/>
</dbReference>
<accession>A0AAP5I408</accession>
<dbReference type="PANTHER" id="PTHR36172:SF1">
    <property type="entry name" value="RESOLVASE-RELATED"/>
    <property type="match status" value="1"/>
</dbReference>
<reference evidence="4" key="1">
    <citation type="journal article" date="2021" name="Science">
        <title>Hunting the eagle killer: A cyanobacterial neurotoxin causes vacuolar myelinopathy.</title>
        <authorList>
            <person name="Breinlinger S."/>
            <person name="Phillips T.J."/>
            <person name="Haram B.N."/>
            <person name="Mares J."/>
            <person name="Martinez Yerena J.A."/>
            <person name="Hrouzek P."/>
            <person name="Sobotka R."/>
            <person name="Henderson W.M."/>
            <person name="Schmieder P."/>
            <person name="Williams S.M."/>
            <person name="Lauderdale J.D."/>
            <person name="Wilde H.D."/>
            <person name="Gerrin W."/>
            <person name="Kust A."/>
            <person name="Washington J.W."/>
            <person name="Wagner C."/>
            <person name="Geier B."/>
            <person name="Liebeke M."/>
            <person name="Enke H."/>
            <person name="Niedermeyer T.H.J."/>
            <person name="Wilde S.B."/>
        </authorList>
    </citation>
    <scope>NUCLEOTIDE SEQUENCE [LARGE SCALE GENOMIC DNA]</scope>
    <source>
        <strain evidence="4">Thurmond2011</strain>
    </source>
</reference>
<organism evidence="3 4">
    <name type="scientific">Aetokthonos hydrillicola Thurmond2011</name>
    <dbReference type="NCBI Taxonomy" id="2712845"/>
    <lineage>
        <taxon>Bacteria</taxon>
        <taxon>Bacillati</taxon>
        <taxon>Cyanobacteriota</taxon>
        <taxon>Cyanophyceae</taxon>
        <taxon>Nostocales</taxon>
        <taxon>Hapalosiphonaceae</taxon>
        <taxon>Aetokthonos</taxon>
    </lineage>
</organism>
<evidence type="ECO:0000259" key="1">
    <source>
        <dbReference type="PROSITE" id="PS50937"/>
    </source>
</evidence>
<dbReference type="GO" id="GO:0000150">
    <property type="term" value="F:DNA strand exchange activity"/>
    <property type="evidence" value="ECO:0007669"/>
    <property type="project" value="InterPro"/>
</dbReference>
<dbReference type="NCBIfam" id="NF033518">
    <property type="entry name" value="transpos_IS607"/>
    <property type="match status" value="1"/>
</dbReference>
<dbReference type="GO" id="GO:0003677">
    <property type="term" value="F:DNA binding"/>
    <property type="evidence" value="ECO:0007669"/>
    <property type="project" value="InterPro"/>
</dbReference>
<dbReference type="SMART" id="SM00857">
    <property type="entry name" value="Resolvase"/>
    <property type="match status" value="1"/>
</dbReference>
<keyword evidence="4" id="KW-1185">Reference proteome</keyword>
<dbReference type="GO" id="GO:0006355">
    <property type="term" value="P:regulation of DNA-templated transcription"/>
    <property type="evidence" value="ECO:0007669"/>
    <property type="project" value="InterPro"/>
</dbReference>
<dbReference type="InterPro" id="IPR000551">
    <property type="entry name" value="MerR-type_HTH_dom"/>
</dbReference>
<dbReference type="InterPro" id="IPR009061">
    <property type="entry name" value="DNA-bd_dom_put_sf"/>
</dbReference>
<gene>
    <name evidence="3" type="ORF">G7B40_007125</name>
</gene>
<dbReference type="EMBL" id="JAALHA020000002">
    <property type="protein sequence ID" value="MDR9894344.1"/>
    <property type="molecule type" value="Genomic_DNA"/>
</dbReference>
<dbReference type="Pfam" id="PF00376">
    <property type="entry name" value="MerR"/>
    <property type="match status" value="1"/>
</dbReference>
<dbReference type="SUPFAM" id="SSF46955">
    <property type="entry name" value="Putative DNA-binding domain"/>
    <property type="match status" value="1"/>
</dbReference>
<dbReference type="CDD" id="cd03769">
    <property type="entry name" value="SR_IS607_transposase_like"/>
    <property type="match status" value="1"/>
</dbReference>
<dbReference type="InterPro" id="IPR041718">
    <property type="entry name" value="IS607_transposase-like"/>
</dbReference>
<dbReference type="FunFam" id="3.40.50.1390:FF:000002">
    <property type="entry name" value="ORF1 in transposon ISC1904"/>
    <property type="match status" value="1"/>
</dbReference>
<feature type="domain" description="HTH merR-type" evidence="1">
    <location>
        <begin position="7"/>
        <end position="50"/>
    </location>
</feature>
<comment type="caution">
    <text evidence="3">The sequence shown here is derived from an EMBL/GenBank/DDBJ whole genome shotgun (WGS) entry which is preliminary data.</text>
</comment>
<dbReference type="RefSeq" id="WP_208349808.1">
    <property type="nucleotide sequence ID" value="NZ_JAALHA020000002.1"/>
</dbReference>
<proteinExistence type="predicted"/>
<dbReference type="Proteomes" id="UP000667802">
    <property type="component" value="Unassembled WGS sequence"/>
</dbReference>
<sequence>MHRLDDLLQIGDAAKLKGVSIDTLRRWEKAGKIQAIRTEGGHRRYKVADLLKIDNPNLRYTVIYGRVSTLDKKEDLVRQIGVLELYCQQQGFKEVCTLQDIGSGLNYKKRGLLKLINLLQRNEVERLVITDKDRLLRFGSELIFALCENNGTEVIILNKPVEQEPEQEIVSDVLSIITVMSARLYGKRSRRNLKAMKAMHECAENILNIDIDS</sequence>
<dbReference type="PROSITE" id="PS51736">
    <property type="entry name" value="RECOMBINASES_3"/>
    <property type="match status" value="1"/>
</dbReference>
<evidence type="ECO:0000259" key="2">
    <source>
        <dbReference type="PROSITE" id="PS51736"/>
    </source>
</evidence>
<protein>
    <submittedName>
        <fullName evidence="3">IS607 family transposase</fullName>
    </submittedName>
</protein>
<dbReference type="PROSITE" id="PS50937">
    <property type="entry name" value="HTH_MERR_2"/>
    <property type="match status" value="1"/>
</dbReference>
<feature type="domain" description="Resolvase/invertase-type recombinase catalytic" evidence="2">
    <location>
        <begin position="60"/>
        <end position="203"/>
    </location>
</feature>
<dbReference type="Gene3D" id="3.40.50.1390">
    <property type="entry name" value="Resolvase, N-terminal catalytic domain"/>
    <property type="match status" value="1"/>
</dbReference>
<dbReference type="Gene3D" id="1.10.287.2170">
    <property type="match status" value="1"/>
</dbReference>
<dbReference type="InterPro" id="IPR036162">
    <property type="entry name" value="Resolvase-like_N_sf"/>
</dbReference>
<dbReference type="Gene3D" id="1.10.1660.10">
    <property type="match status" value="1"/>
</dbReference>
<dbReference type="Pfam" id="PF00239">
    <property type="entry name" value="Resolvase"/>
    <property type="match status" value="1"/>
</dbReference>